<dbReference type="EMBL" id="LFZX01000075">
    <property type="protein sequence ID" value="KNC67354.1"/>
    <property type="molecule type" value="Genomic_DNA"/>
</dbReference>
<dbReference type="Proteomes" id="UP000036850">
    <property type="component" value="Unassembled WGS sequence"/>
</dbReference>
<accession>A0A0L0ESG4</accession>
<dbReference type="SUPFAM" id="SSF56235">
    <property type="entry name" value="N-terminal nucleophile aminohydrolases (Ntn hydrolases)"/>
    <property type="match status" value="1"/>
</dbReference>
<dbReference type="InterPro" id="IPR029055">
    <property type="entry name" value="Ntn_hydrolases_N"/>
</dbReference>
<organism evidence="1 2">
    <name type="scientific">Pseudoalteromonas rubra</name>
    <dbReference type="NCBI Taxonomy" id="43658"/>
    <lineage>
        <taxon>Bacteria</taxon>
        <taxon>Pseudomonadati</taxon>
        <taxon>Pseudomonadota</taxon>
        <taxon>Gammaproteobacteria</taxon>
        <taxon>Alteromonadales</taxon>
        <taxon>Pseudoalteromonadaceae</taxon>
        <taxon>Pseudoalteromonas</taxon>
    </lineage>
</organism>
<evidence type="ECO:0000313" key="2">
    <source>
        <dbReference type="Proteomes" id="UP000036850"/>
    </source>
</evidence>
<sequence>MTTIAYHHDSKTICTDSLTSTSQTIVSWATRKCRRVEDGFVFASGNCAEIEHLLTHWHDNQFDKVTCTFLFVDDEGAVFFGEIRHGRRFLEPLSLNWAIGSGANWAIAAMDFGRSAFEAVEYACLRDKSSGGTVMTYRHDERALWVRTPIKPNSSMIVNSLTPGSNWR</sequence>
<name>A0A0L0ESG4_9GAMM</name>
<dbReference type="AlphaFoldDB" id="A0A0L0ESG4"/>
<protein>
    <submittedName>
        <fullName evidence="1">Proteasome subunit alpha</fullName>
    </submittedName>
</protein>
<comment type="caution">
    <text evidence="1">The sequence shown here is derived from an EMBL/GenBank/DDBJ whole genome shotgun (WGS) entry which is preliminary data.</text>
</comment>
<dbReference type="OrthoDB" id="7267632at2"/>
<proteinExistence type="predicted"/>
<dbReference type="GO" id="GO:0000502">
    <property type="term" value="C:proteasome complex"/>
    <property type="evidence" value="ECO:0007669"/>
    <property type="project" value="UniProtKB-KW"/>
</dbReference>
<reference evidence="2" key="1">
    <citation type="submission" date="2015-07" db="EMBL/GenBank/DDBJ databases">
        <title>Draft genome sequence of a Pseudoalteromonas rubra strain, OCN096, isolated from Kaneohe Bay, Oahu, Hawaii.</title>
        <authorList>
            <person name="Beurmann S."/>
            <person name="Ushijima B."/>
            <person name="Belcaid M."/>
            <person name="Callahan S.M."/>
            <person name="Aeby G.S."/>
        </authorList>
    </citation>
    <scope>NUCLEOTIDE SEQUENCE [LARGE SCALE GENOMIC DNA]</scope>
    <source>
        <strain evidence="2">OCN096</strain>
    </source>
</reference>
<keyword evidence="1" id="KW-0647">Proteasome</keyword>
<evidence type="ECO:0000313" key="1">
    <source>
        <dbReference type="EMBL" id="KNC67354.1"/>
    </source>
</evidence>
<gene>
    <name evidence="1" type="ORF">AC626_11295</name>
</gene>